<dbReference type="RefSeq" id="WP_126753444.1">
    <property type="nucleotide sequence ID" value="NZ_PIPY01000001.1"/>
</dbReference>
<feature type="region of interest" description="Disordered" evidence="1">
    <location>
        <begin position="63"/>
        <end position="86"/>
    </location>
</feature>
<keyword evidence="2" id="KW-0732">Signal</keyword>
<dbReference type="PROSITE" id="PS51257">
    <property type="entry name" value="PROKAR_LIPOPROTEIN"/>
    <property type="match status" value="1"/>
</dbReference>
<dbReference type="AlphaFoldDB" id="A0A432YQS7"/>
<gene>
    <name evidence="3" type="ORF">CWI71_01320</name>
</gene>
<keyword evidence="4" id="KW-1185">Reference proteome</keyword>
<evidence type="ECO:0000313" key="3">
    <source>
        <dbReference type="EMBL" id="RUO63733.1"/>
    </source>
</evidence>
<dbReference type="Pfam" id="PF04351">
    <property type="entry name" value="PilP"/>
    <property type="match status" value="1"/>
</dbReference>
<comment type="caution">
    <text evidence="3">The sequence shown here is derived from an EMBL/GenBank/DDBJ whole genome shotgun (WGS) entry which is preliminary data.</text>
</comment>
<organism evidence="3 4">
    <name type="scientific">Pseudidiomarina insulisalsae</name>
    <dbReference type="NCBI Taxonomy" id="575789"/>
    <lineage>
        <taxon>Bacteria</taxon>
        <taxon>Pseudomonadati</taxon>
        <taxon>Pseudomonadota</taxon>
        <taxon>Gammaproteobacteria</taxon>
        <taxon>Alteromonadales</taxon>
        <taxon>Idiomarinaceae</taxon>
        <taxon>Pseudidiomarina</taxon>
    </lineage>
</organism>
<feature type="signal peptide" evidence="2">
    <location>
        <begin position="1"/>
        <end position="19"/>
    </location>
</feature>
<proteinExistence type="predicted"/>
<sequence>MIKRLSLVCVAVTVLTACSQGGQQDLVAFTEQVKSTSVPSAPPLPEMPELERVSYTGTNFRNPFQPAPLNAPEPGQNTPGCPQPNLDRERAELESLGLDQFTLVGTMRTNQNEGPVALVSTNQGRLYRVAMGDYIGLNLGQVTQITPEFIMITEWVPAGDGCWQQRDTALRLPGTQGSSEL</sequence>
<dbReference type="PIRSF" id="PIRSF016481">
    <property type="entry name" value="Pilus_assembly_PilP"/>
    <property type="match status" value="1"/>
</dbReference>
<dbReference type="EMBL" id="PIPY01000001">
    <property type="protein sequence ID" value="RUO63733.1"/>
    <property type="molecule type" value="Genomic_DNA"/>
</dbReference>
<dbReference type="Gene3D" id="2.30.30.830">
    <property type="match status" value="1"/>
</dbReference>
<evidence type="ECO:0000313" key="4">
    <source>
        <dbReference type="Proteomes" id="UP000288259"/>
    </source>
</evidence>
<reference evidence="4" key="1">
    <citation type="journal article" date="2018" name="Front. Microbiol.">
        <title>Genome-Based Analysis Reveals the Taxonomy and Diversity of the Family Idiomarinaceae.</title>
        <authorList>
            <person name="Liu Y."/>
            <person name="Lai Q."/>
            <person name="Shao Z."/>
        </authorList>
    </citation>
    <scope>NUCLEOTIDE SEQUENCE [LARGE SCALE GENOMIC DNA]</scope>
    <source>
        <strain evidence="4">CVS-6</strain>
    </source>
</reference>
<dbReference type="InterPro" id="IPR007446">
    <property type="entry name" value="PilP"/>
</dbReference>
<feature type="chain" id="PRO_5019283996" evidence="2">
    <location>
        <begin position="20"/>
        <end position="181"/>
    </location>
</feature>
<name>A0A432YQS7_9GAMM</name>
<evidence type="ECO:0000256" key="2">
    <source>
        <dbReference type="SAM" id="SignalP"/>
    </source>
</evidence>
<protein>
    <submittedName>
        <fullName evidence="3">Pilus assembly protein PilP</fullName>
    </submittedName>
</protein>
<dbReference type="Proteomes" id="UP000288259">
    <property type="component" value="Unassembled WGS sequence"/>
</dbReference>
<dbReference type="OrthoDB" id="5296580at2"/>
<evidence type="ECO:0000256" key="1">
    <source>
        <dbReference type="SAM" id="MobiDB-lite"/>
    </source>
</evidence>
<accession>A0A432YQS7</accession>